<feature type="transmembrane region" description="Helical" evidence="1">
    <location>
        <begin position="21"/>
        <end position="46"/>
    </location>
</feature>
<dbReference type="AlphaFoldDB" id="A0AAQ3SBF0"/>
<accession>A0AAQ3SBF0</accession>
<name>A0AAQ3SBF0_VIGMU</name>
<keyword evidence="1" id="KW-1133">Transmembrane helix</keyword>
<proteinExistence type="predicted"/>
<dbReference type="Proteomes" id="UP001374535">
    <property type="component" value="Chromosome 1"/>
</dbReference>
<sequence length="109" mass="12699">MLIMYLQPQVLKRASMDAWQILHRPCCLSGVHHCIKALTFLFIYYLLPCFGMWLWIGTNKVYLLVFIMESVTRQRNRRDLKLVGGVVMGPNKVKQNSPNNNSLLEPLYT</sequence>
<gene>
    <name evidence="2" type="ORF">V8G54_003086</name>
</gene>
<organism evidence="2 3">
    <name type="scientific">Vigna mungo</name>
    <name type="common">Black gram</name>
    <name type="synonym">Phaseolus mungo</name>
    <dbReference type="NCBI Taxonomy" id="3915"/>
    <lineage>
        <taxon>Eukaryota</taxon>
        <taxon>Viridiplantae</taxon>
        <taxon>Streptophyta</taxon>
        <taxon>Embryophyta</taxon>
        <taxon>Tracheophyta</taxon>
        <taxon>Spermatophyta</taxon>
        <taxon>Magnoliopsida</taxon>
        <taxon>eudicotyledons</taxon>
        <taxon>Gunneridae</taxon>
        <taxon>Pentapetalae</taxon>
        <taxon>rosids</taxon>
        <taxon>fabids</taxon>
        <taxon>Fabales</taxon>
        <taxon>Fabaceae</taxon>
        <taxon>Papilionoideae</taxon>
        <taxon>50 kb inversion clade</taxon>
        <taxon>NPAAA clade</taxon>
        <taxon>indigoferoid/millettioid clade</taxon>
        <taxon>Phaseoleae</taxon>
        <taxon>Vigna</taxon>
    </lineage>
</organism>
<reference evidence="2 3" key="1">
    <citation type="journal article" date="2023" name="Life. Sci Alliance">
        <title>Evolutionary insights into 3D genome organization and epigenetic landscape of Vigna mungo.</title>
        <authorList>
            <person name="Junaid A."/>
            <person name="Singh B."/>
            <person name="Bhatia S."/>
        </authorList>
    </citation>
    <scope>NUCLEOTIDE SEQUENCE [LARGE SCALE GENOMIC DNA]</scope>
    <source>
        <strain evidence="2">Urdbean</strain>
    </source>
</reference>
<protein>
    <submittedName>
        <fullName evidence="2">Uncharacterized protein</fullName>
    </submittedName>
</protein>
<keyword evidence="1" id="KW-0472">Membrane</keyword>
<evidence type="ECO:0000313" key="2">
    <source>
        <dbReference type="EMBL" id="WVZ24542.1"/>
    </source>
</evidence>
<evidence type="ECO:0000313" key="3">
    <source>
        <dbReference type="Proteomes" id="UP001374535"/>
    </source>
</evidence>
<keyword evidence="3" id="KW-1185">Reference proteome</keyword>
<dbReference type="EMBL" id="CP144700">
    <property type="protein sequence ID" value="WVZ24542.1"/>
    <property type="molecule type" value="Genomic_DNA"/>
</dbReference>
<evidence type="ECO:0000256" key="1">
    <source>
        <dbReference type="SAM" id="Phobius"/>
    </source>
</evidence>
<keyword evidence="1" id="KW-0812">Transmembrane</keyword>